<evidence type="ECO:0000313" key="2">
    <source>
        <dbReference type="Proteomes" id="UP001432251"/>
    </source>
</evidence>
<sequence>MPARVGAGAEMVVMDVVVDRCAGLDVHRDTVVATVRWPGKRKNSRGQETRTYATTQR</sequence>
<protein>
    <submittedName>
        <fullName evidence="1">Uncharacterized protein</fullName>
    </submittedName>
</protein>
<name>A0ACD5AL50_9ACTN</name>
<proteinExistence type="predicted"/>
<gene>
    <name evidence="1" type="ORF">V2W30_34520</name>
</gene>
<organism evidence="1 2">
    <name type="scientific">Streptomyces citrinus</name>
    <dbReference type="NCBI Taxonomy" id="3118173"/>
    <lineage>
        <taxon>Bacteria</taxon>
        <taxon>Bacillati</taxon>
        <taxon>Actinomycetota</taxon>
        <taxon>Actinomycetes</taxon>
        <taxon>Kitasatosporales</taxon>
        <taxon>Streptomycetaceae</taxon>
        <taxon>Streptomyces</taxon>
    </lineage>
</organism>
<keyword evidence="2" id="KW-1185">Reference proteome</keyword>
<dbReference type="Proteomes" id="UP001432251">
    <property type="component" value="Chromosome"/>
</dbReference>
<dbReference type="EMBL" id="CP146022">
    <property type="protein sequence ID" value="WWQ67946.1"/>
    <property type="molecule type" value="Genomic_DNA"/>
</dbReference>
<accession>A0ACD5AL50</accession>
<evidence type="ECO:0000313" key="1">
    <source>
        <dbReference type="EMBL" id="WWQ67946.1"/>
    </source>
</evidence>
<reference evidence="1" key="1">
    <citation type="journal article" date="2025" name="Int. J. Syst. Evol. Microbiol.">
        <title>Streptomyces citrinus sp. nov., with yellow diffusible pigment.</title>
        <authorList>
            <person name="He Y."/>
            <person name="Yang E."/>
            <person name="Xu J."/>
            <person name="Sun Y."/>
            <person name="Sun L."/>
        </authorList>
    </citation>
    <scope>NUCLEOTIDE SEQUENCE</scope>
    <source>
        <strain evidence="1">Q6</strain>
    </source>
</reference>